<dbReference type="Gene3D" id="3.90.950.10">
    <property type="match status" value="1"/>
</dbReference>
<dbReference type="PIRSF" id="PIRSF006305">
    <property type="entry name" value="Maf"/>
    <property type="match status" value="1"/>
</dbReference>
<comment type="catalytic activity">
    <reaction evidence="4">
        <text>dTTP + H2O = dTMP + diphosphate + H(+)</text>
        <dbReference type="Rhea" id="RHEA:28534"/>
        <dbReference type="ChEBI" id="CHEBI:15377"/>
        <dbReference type="ChEBI" id="CHEBI:15378"/>
        <dbReference type="ChEBI" id="CHEBI:33019"/>
        <dbReference type="ChEBI" id="CHEBI:37568"/>
        <dbReference type="ChEBI" id="CHEBI:63528"/>
        <dbReference type="EC" id="3.6.1.9"/>
    </reaction>
</comment>
<dbReference type="SUPFAM" id="SSF52972">
    <property type="entry name" value="ITPase-like"/>
    <property type="match status" value="1"/>
</dbReference>
<reference evidence="5 6" key="1">
    <citation type="submission" date="2017-05" db="EMBL/GenBank/DDBJ databases">
        <authorList>
            <person name="Varghese N."/>
            <person name="Submissions S."/>
        </authorList>
    </citation>
    <scope>NUCLEOTIDE SEQUENCE [LARGE SCALE GENOMIC DNA]</scope>
    <source>
        <strain evidence="5 6">DSM 25457</strain>
    </source>
</reference>
<dbReference type="Pfam" id="PF02545">
    <property type="entry name" value="Maf"/>
    <property type="match status" value="1"/>
</dbReference>
<dbReference type="CDD" id="cd00555">
    <property type="entry name" value="Maf"/>
    <property type="match status" value="1"/>
</dbReference>
<organism evidence="5 6">
    <name type="scientific">Neorhodopirellula lusitana</name>
    <dbReference type="NCBI Taxonomy" id="445327"/>
    <lineage>
        <taxon>Bacteria</taxon>
        <taxon>Pseudomonadati</taxon>
        <taxon>Planctomycetota</taxon>
        <taxon>Planctomycetia</taxon>
        <taxon>Pirellulales</taxon>
        <taxon>Pirellulaceae</taxon>
        <taxon>Neorhodopirellula</taxon>
    </lineage>
</organism>
<dbReference type="Proteomes" id="UP001158067">
    <property type="component" value="Unassembled WGS sequence"/>
</dbReference>
<dbReference type="EC" id="3.6.1.9" evidence="4"/>
<keyword evidence="2 4" id="KW-0378">Hydrolase</keyword>
<evidence type="ECO:0000256" key="1">
    <source>
        <dbReference type="ARBA" id="ARBA00001968"/>
    </source>
</evidence>
<name>A0ABY1PPF0_9BACT</name>
<evidence type="ECO:0000256" key="2">
    <source>
        <dbReference type="ARBA" id="ARBA00022801"/>
    </source>
</evidence>
<evidence type="ECO:0000256" key="4">
    <source>
        <dbReference type="HAMAP-Rule" id="MF_00528"/>
    </source>
</evidence>
<sequence>MSKNLPLMEGLPRAQLPTDEPLILASGSPRRAELLKAAGYEFQIQPAVDSAECGICSRETAPEMVARLAFQKAVDVVQKNRRGLILAADTLAACQGKILGKPDNREHAESMLRLLSGRDHDVYTGVCLWSAGTQRCYVDVVRSRLKMQSLSEEMLQDYLDSALWDGKAGAFGYQDGNDWIEVVGQDSESNVVGLPMERLAELLEKFDSLADKVQKEVR</sequence>
<gene>
    <name evidence="5" type="ORF">SAMN06265222_101412</name>
</gene>
<protein>
    <recommendedName>
        <fullName evidence="4">dTTP/UTP pyrophosphatase</fullName>
        <shortName evidence="4">dTTPase/UTPase</shortName>
        <ecNumber evidence="4">3.6.1.9</ecNumber>
    </recommendedName>
    <alternativeName>
        <fullName evidence="4">Nucleoside triphosphate pyrophosphatase</fullName>
    </alternativeName>
    <alternativeName>
        <fullName evidence="4">Nucleotide pyrophosphatase</fullName>
        <shortName evidence="4">Nucleotide PPase</shortName>
    </alternativeName>
</protein>
<feature type="site" description="Important for substrate specificity" evidence="4">
    <location>
        <position position="174"/>
    </location>
</feature>
<feature type="site" description="Important for substrate specificity" evidence="4">
    <location>
        <position position="90"/>
    </location>
</feature>
<comment type="catalytic activity">
    <reaction evidence="4">
        <text>UTP + H2O = UMP + diphosphate + H(+)</text>
        <dbReference type="Rhea" id="RHEA:29395"/>
        <dbReference type="ChEBI" id="CHEBI:15377"/>
        <dbReference type="ChEBI" id="CHEBI:15378"/>
        <dbReference type="ChEBI" id="CHEBI:33019"/>
        <dbReference type="ChEBI" id="CHEBI:46398"/>
        <dbReference type="ChEBI" id="CHEBI:57865"/>
        <dbReference type="EC" id="3.6.1.9"/>
    </reaction>
</comment>
<dbReference type="NCBIfam" id="TIGR00172">
    <property type="entry name" value="maf"/>
    <property type="match status" value="1"/>
</dbReference>
<comment type="function">
    <text evidence="4">Nucleoside triphosphate pyrophosphatase that hydrolyzes dTTP and UTP. May have a dual role in cell division arrest and in preventing the incorporation of modified nucleotides into cellular nucleic acids.</text>
</comment>
<accession>A0ABY1PPF0</accession>
<evidence type="ECO:0000313" key="5">
    <source>
        <dbReference type="EMBL" id="SMP40206.1"/>
    </source>
</evidence>
<proteinExistence type="inferred from homology"/>
<keyword evidence="6" id="KW-1185">Reference proteome</keyword>
<evidence type="ECO:0000313" key="6">
    <source>
        <dbReference type="Proteomes" id="UP001158067"/>
    </source>
</evidence>
<dbReference type="InterPro" id="IPR029001">
    <property type="entry name" value="ITPase-like_fam"/>
</dbReference>
<dbReference type="HAMAP" id="MF_00528">
    <property type="entry name" value="Maf"/>
    <property type="match status" value="1"/>
</dbReference>
<dbReference type="PANTHER" id="PTHR43213">
    <property type="entry name" value="BIFUNCTIONAL DTTP/UTP PYROPHOSPHATASE/METHYLTRANSFERASE PROTEIN-RELATED"/>
    <property type="match status" value="1"/>
</dbReference>
<feature type="active site" description="Proton acceptor" evidence="4">
    <location>
        <position position="89"/>
    </location>
</feature>
<dbReference type="PANTHER" id="PTHR43213:SF5">
    <property type="entry name" value="BIFUNCTIONAL DTTP_UTP PYROPHOSPHATASE_METHYLTRANSFERASE PROTEIN-RELATED"/>
    <property type="match status" value="1"/>
</dbReference>
<evidence type="ECO:0000256" key="3">
    <source>
        <dbReference type="ARBA" id="ARBA00023080"/>
    </source>
</evidence>
<dbReference type="InterPro" id="IPR003697">
    <property type="entry name" value="Maf-like"/>
</dbReference>
<dbReference type="EMBL" id="FXUG01000001">
    <property type="protein sequence ID" value="SMP40206.1"/>
    <property type="molecule type" value="Genomic_DNA"/>
</dbReference>
<keyword evidence="4" id="KW-0963">Cytoplasm</keyword>
<keyword evidence="3 4" id="KW-0546">Nucleotide metabolism</keyword>
<comment type="cofactor">
    <cofactor evidence="1 4">
        <name>a divalent metal cation</name>
        <dbReference type="ChEBI" id="CHEBI:60240"/>
    </cofactor>
</comment>
<comment type="caution">
    <text evidence="5">The sequence shown here is derived from an EMBL/GenBank/DDBJ whole genome shotgun (WGS) entry which is preliminary data.</text>
</comment>
<comment type="caution">
    <text evidence="4">Lacks conserved residue(s) required for the propagation of feature annotation.</text>
</comment>
<comment type="similarity">
    <text evidence="4">Belongs to the Maf family. YhdE subfamily.</text>
</comment>
<feature type="site" description="Important for substrate specificity" evidence="4">
    <location>
        <position position="30"/>
    </location>
</feature>
<comment type="subcellular location">
    <subcellularLocation>
        <location evidence="4">Cytoplasm</location>
    </subcellularLocation>
</comment>